<name>A0A6J5WT23_PRUAR</name>
<protein>
    <submittedName>
        <fullName evidence="1">Uncharacterized protein</fullName>
    </submittedName>
</protein>
<evidence type="ECO:0000313" key="1">
    <source>
        <dbReference type="EMBL" id="CAB4302822.1"/>
    </source>
</evidence>
<proteinExistence type="predicted"/>
<accession>A0A6J5WT23</accession>
<dbReference type="EMBL" id="CAEKKB010000003">
    <property type="protein sequence ID" value="CAB4302822.1"/>
    <property type="molecule type" value="Genomic_DNA"/>
</dbReference>
<organism evidence="1 2">
    <name type="scientific">Prunus armeniaca</name>
    <name type="common">Apricot</name>
    <name type="synonym">Armeniaca vulgaris</name>
    <dbReference type="NCBI Taxonomy" id="36596"/>
    <lineage>
        <taxon>Eukaryota</taxon>
        <taxon>Viridiplantae</taxon>
        <taxon>Streptophyta</taxon>
        <taxon>Embryophyta</taxon>
        <taxon>Tracheophyta</taxon>
        <taxon>Spermatophyta</taxon>
        <taxon>Magnoliopsida</taxon>
        <taxon>eudicotyledons</taxon>
        <taxon>Gunneridae</taxon>
        <taxon>Pentapetalae</taxon>
        <taxon>rosids</taxon>
        <taxon>fabids</taxon>
        <taxon>Rosales</taxon>
        <taxon>Rosaceae</taxon>
        <taxon>Amygdaloideae</taxon>
        <taxon>Amygdaleae</taxon>
        <taxon>Prunus</taxon>
    </lineage>
</organism>
<dbReference type="AlphaFoldDB" id="A0A6J5WT23"/>
<keyword evidence="2" id="KW-1185">Reference proteome</keyword>
<evidence type="ECO:0000313" key="2">
    <source>
        <dbReference type="Proteomes" id="UP000507245"/>
    </source>
</evidence>
<gene>
    <name evidence="1" type="ORF">ORAREDHAP_LOCUS18713</name>
</gene>
<reference evidence="2" key="1">
    <citation type="journal article" date="2020" name="Genome Biol.">
        <title>Gamete binning: chromosome-level and haplotype-resolved genome assembly enabled by high-throughput single-cell sequencing of gamete genomes.</title>
        <authorList>
            <person name="Campoy J.A."/>
            <person name="Sun H."/>
            <person name="Goel M."/>
            <person name="Jiao W.-B."/>
            <person name="Folz-Donahue K."/>
            <person name="Wang N."/>
            <person name="Rubio M."/>
            <person name="Liu C."/>
            <person name="Kukat C."/>
            <person name="Ruiz D."/>
            <person name="Huettel B."/>
            <person name="Schneeberger K."/>
        </authorList>
    </citation>
    <scope>NUCLEOTIDE SEQUENCE [LARGE SCALE GENOMIC DNA]</scope>
    <source>
        <strain evidence="2">cv. Rojo Pasion</strain>
    </source>
</reference>
<sequence length="180" mass="20714">MATGNWQLATGFDYDKVQPPLPDHVAIFFDKDTYKISRSCLLDVAVLFGGSKLYMLLRECIHHCLSRLTLDSFKGHVFDTHKKSLAKFKGSKAHKPRGVVISTHEKLYHLEVPSVNPEPYFEWYDPHIDFWDTLPHVLSYIISENIVGIFGYAVYCNNILFSLRCCGISKFIAFHVRTKE</sequence>
<dbReference type="Proteomes" id="UP000507245">
    <property type="component" value="Unassembled WGS sequence"/>
</dbReference>